<feature type="region of interest" description="Disordered" evidence="1">
    <location>
        <begin position="509"/>
        <end position="591"/>
    </location>
</feature>
<name>A0A1I6T0A6_9ACTN</name>
<dbReference type="AlphaFoldDB" id="A0A1I6T0A6"/>
<feature type="compositionally biased region" description="Basic and acidic residues" evidence="1">
    <location>
        <begin position="692"/>
        <end position="708"/>
    </location>
</feature>
<proteinExistence type="predicted"/>
<dbReference type="EMBL" id="FPAB01000004">
    <property type="protein sequence ID" value="SFS82447.1"/>
    <property type="molecule type" value="Genomic_DNA"/>
</dbReference>
<feature type="compositionally biased region" description="Polar residues" evidence="1">
    <location>
        <begin position="945"/>
        <end position="957"/>
    </location>
</feature>
<feature type="compositionally biased region" description="Basic residues" evidence="1">
    <location>
        <begin position="1089"/>
        <end position="1102"/>
    </location>
</feature>
<feature type="region of interest" description="Disordered" evidence="1">
    <location>
        <begin position="203"/>
        <end position="432"/>
    </location>
</feature>
<feature type="region of interest" description="Disordered" evidence="1">
    <location>
        <begin position="777"/>
        <end position="1025"/>
    </location>
</feature>
<sequence>MAPVPVGSRSGKPFPGHPPRPAGPGDPPGPAAPRLVLGHRRAAATAGCGRYGPGHRSVPFRVPGTFGCAPHRARLARTGFPCHGRRTGGPDHTPRPCDRRARRRAGRPGLRSRDLGSLPWGRVHRDGRHRSCSRRAPDTGPGSGRGLLSRLPALRRPITESEPAYPPHPAANRPPLPHRAAAAAGPGARCRSIRTRAAVPLRTGSLGDCGRHSAWGRPARPPRPTSNGASTLASPGRGSPGTDTRAVRPGPHRLRTHGLDGCGRQTTRRRPAHPPQPTSNRTPAPTNPGLPGPRRLRTGRLGDCGRQTAGGRSAHARRPASNGTPASTSPGRLTALGGTRRICRRARAQPRTGHLSRCGRHSARGRPAHPLHPASNPGPNPAGSDLRAAERSTRSPGLGRPASCGGDAGYRPARSGRLGLRPPTRTGCRSVSGIGRRVREPAVCGRAGVVSGSSRSRRRRAGGPGRTCQGFVLRSCRRCFLVRGPFRFGRFRGGIRRCRAGRAVPLVCAGPARDGRSRPRAALPLRPGETAPGPVGRQRSADTDQHPQQPGQACHPEHAGRSASGRRPLAVPRRGGACRSGALAPRSRTAAVVRGRVSRFGGGGGASGCHAGRALACRRRRCPRGLGRDDLHHPEHRRATREPGHPADRHRPCGDGVVRYGRRPDQARLHVPGSGHRPLRPARRPPLAGDRTGTRDRSGYRAPDDTNRRRGLRAPGTGSAAGRHSRRVLLADAPVRHGAGRHRPRTGRARAAGVPASPLRVLHPPVPALVADFRTGSRAASGYDRDRRPGGTAPHRPVPAPGTVLRPGRPCARVPPPRPVGAAALRSRSGHRRTAGVRSGHGRRRLPGRPTLDVIASRRTGPGLPPALPTASARHLGGTARHRAHSRAVLGGGPDVHRPVVPQCPRRRAFTSSTAGSRPTALRPARRRPCGSRSGDVTGRLPASPATSACPTRQAGSGTLRLRDRQRPVHRGSTVTRPTGHRRPNALRPVRRRPSGSRPRRLSTSRRIGPWLPPALPPASARRPNHHRAVLRGSPGYLRTRVRQCLVRRTPTVTRPTGHRPTDHQRARLPRRPVRAVAPSRTTGPGRPPPRRFRRRPAHRALRAPGDRRTRHPRARRLRTRRLRTRRNPLRHRPAAGLRAGCRLRSRLRLVSHRLCAPSYTSISRPAARPMS</sequence>
<feature type="region of interest" description="Disordered" evidence="1">
    <location>
        <begin position="625"/>
        <end position="754"/>
    </location>
</feature>
<feature type="compositionally biased region" description="Basic residues" evidence="1">
    <location>
        <begin position="357"/>
        <end position="369"/>
    </location>
</feature>
<feature type="compositionally biased region" description="Pro residues" evidence="1">
    <location>
        <begin position="15"/>
        <end position="31"/>
    </location>
</feature>
<feature type="compositionally biased region" description="Basic residues" evidence="1">
    <location>
        <begin position="1109"/>
        <end position="1121"/>
    </location>
</feature>
<gene>
    <name evidence="2" type="ORF">SAMN05444716_104264</name>
</gene>
<feature type="compositionally biased region" description="Low complexity" evidence="1">
    <location>
        <begin position="146"/>
        <end position="156"/>
    </location>
</feature>
<dbReference type="Proteomes" id="UP000198873">
    <property type="component" value="Unassembled WGS sequence"/>
</dbReference>
<feature type="region of interest" description="Disordered" evidence="1">
    <location>
        <begin position="446"/>
        <end position="467"/>
    </location>
</feature>
<accession>A0A1I6T0A6</accession>
<feature type="compositionally biased region" description="Basic residues" evidence="1">
    <location>
        <begin position="828"/>
        <end position="847"/>
    </location>
</feature>
<feature type="compositionally biased region" description="Pro residues" evidence="1">
    <location>
        <begin position="164"/>
        <end position="177"/>
    </location>
</feature>
<keyword evidence="3" id="KW-1185">Reference proteome</keyword>
<organism evidence="2 3">
    <name type="scientific">Streptomyces harbinensis</name>
    <dbReference type="NCBI Taxonomy" id="1176198"/>
    <lineage>
        <taxon>Bacteria</taxon>
        <taxon>Bacillati</taxon>
        <taxon>Actinomycetota</taxon>
        <taxon>Actinomycetes</taxon>
        <taxon>Kitasatosporales</taxon>
        <taxon>Streptomycetaceae</taxon>
        <taxon>Streptomyces</taxon>
    </lineage>
</organism>
<feature type="region of interest" description="Disordered" evidence="1">
    <location>
        <begin position="1"/>
        <end position="34"/>
    </location>
</feature>
<reference evidence="3" key="1">
    <citation type="submission" date="2016-10" db="EMBL/GenBank/DDBJ databases">
        <authorList>
            <person name="Varghese N."/>
            <person name="Submissions S."/>
        </authorList>
    </citation>
    <scope>NUCLEOTIDE SEQUENCE [LARGE SCALE GENOMIC DNA]</scope>
    <source>
        <strain evidence="3">CGMCC 4.7047</strain>
    </source>
</reference>
<feature type="compositionally biased region" description="Polar residues" evidence="1">
    <location>
        <begin position="321"/>
        <end position="331"/>
    </location>
</feature>
<feature type="compositionally biased region" description="Low complexity" evidence="1">
    <location>
        <begin position="1075"/>
        <end position="1085"/>
    </location>
</feature>
<evidence type="ECO:0000313" key="3">
    <source>
        <dbReference type="Proteomes" id="UP000198873"/>
    </source>
</evidence>
<feature type="compositionally biased region" description="Low complexity" evidence="1">
    <location>
        <begin position="178"/>
        <end position="188"/>
    </location>
</feature>
<feature type="region of interest" description="Disordered" evidence="1">
    <location>
        <begin position="79"/>
        <end position="189"/>
    </location>
</feature>
<feature type="compositionally biased region" description="Basic and acidic residues" evidence="1">
    <location>
        <begin position="88"/>
        <end position="99"/>
    </location>
</feature>
<feature type="region of interest" description="Disordered" evidence="1">
    <location>
        <begin position="1050"/>
        <end position="1121"/>
    </location>
</feature>
<evidence type="ECO:0000313" key="2">
    <source>
        <dbReference type="EMBL" id="SFS82447.1"/>
    </source>
</evidence>
<evidence type="ECO:0000256" key="1">
    <source>
        <dbReference type="SAM" id="MobiDB-lite"/>
    </source>
</evidence>
<feature type="compositionally biased region" description="Basic residues" evidence="1">
    <location>
        <begin position="979"/>
        <end position="1004"/>
    </location>
</feature>
<protein>
    <submittedName>
        <fullName evidence="2">Uncharacterized protein</fullName>
    </submittedName>
</protein>
<feature type="compositionally biased region" description="Basic and acidic residues" evidence="1">
    <location>
        <begin position="640"/>
        <end position="653"/>
    </location>
</feature>
<feature type="compositionally biased region" description="Basic residues" evidence="1">
    <location>
        <begin position="738"/>
        <end position="748"/>
    </location>
</feature>